<dbReference type="EMBL" id="JPXF01000107">
    <property type="protein sequence ID" value="KGJ72003.1"/>
    <property type="molecule type" value="Genomic_DNA"/>
</dbReference>
<evidence type="ECO:0000313" key="3">
    <source>
        <dbReference type="EMBL" id="MBB5641674.1"/>
    </source>
</evidence>
<accession>A0A099J3I6</accession>
<sequence length="83" mass="9012">MMWGTGSMGWSWGFGLLALAGIAILVYVVIRLSTKNAGSDPASSLTPSPGPTSARKILDERFARGELTAEQYREQIRVLGEDR</sequence>
<dbReference type="Proteomes" id="UP000561726">
    <property type="component" value="Unassembled WGS sequence"/>
</dbReference>
<dbReference type="EMBL" id="JACHBQ010000001">
    <property type="protein sequence ID" value="MBB5641674.1"/>
    <property type="molecule type" value="Genomic_DNA"/>
</dbReference>
<name>A0A099J3I6_9MICO</name>
<keyword evidence="1" id="KW-0812">Transmembrane</keyword>
<gene>
    <name evidence="3" type="ORF">BJ997_002222</name>
    <name evidence="2" type="ORF">GY21_18335</name>
</gene>
<comment type="caution">
    <text evidence="2">The sequence shown here is derived from an EMBL/GenBank/DDBJ whole genome shotgun (WGS) entry which is preliminary data.</text>
</comment>
<keyword evidence="1" id="KW-1133">Transmembrane helix</keyword>
<keyword evidence="1" id="KW-0472">Membrane</keyword>
<dbReference type="InterPro" id="IPR033788">
    <property type="entry name" value="VbhA-like"/>
</dbReference>
<feature type="transmembrane region" description="Helical" evidence="1">
    <location>
        <begin position="12"/>
        <end position="30"/>
    </location>
</feature>
<organism evidence="2 4">
    <name type="scientific">Cryobacterium roopkundense</name>
    <dbReference type="NCBI Taxonomy" id="1001240"/>
    <lineage>
        <taxon>Bacteria</taxon>
        <taxon>Bacillati</taxon>
        <taxon>Actinomycetota</taxon>
        <taxon>Actinomycetes</taxon>
        <taxon>Micrococcales</taxon>
        <taxon>Microbacteriaceae</taxon>
        <taxon>Cryobacterium</taxon>
    </lineage>
</organism>
<dbReference type="STRING" id="1001240.GY21_18335"/>
<dbReference type="eggNOG" id="COG3462">
    <property type="taxonomic scope" value="Bacteria"/>
</dbReference>
<evidence type="ECO:0000256" key="1">
    <source>
        <dbReference type="SAM" id="Phobius"/>
    </source>
</evidence>
<protein>
    <submittedName>
        <fullName evidence="2 3">Membrane protein</fullName>
    </submittedName>
</protein>
<dbReference type="CDD" id="cd11586">
    <property type="entry name" value="VbhA_like"/>
    <property type="match status" value="1"/>
</dbReference>
<proteinExistence type="predicted"/>
<dbReference type="Proteomes" id="UP000029864">
    <property type="component" value="Unassembled WGS sequence"/>
</dbReference>
<evidence type="ECO:0000313" key="4">
    <source>
        <dbReference type="Proteomes" id="UP000029864"/>
    </source>
</evidence>
<evidence type="ECO:0000313" key="5">
    <source>
        <dbReference type="Proteomes" id="UP000561726"/>
    </source>
</evidence>
<evidence type="ECO:0000313" key="2">
    <source>
        <dbReference type="EMBL" id="KGJ72003.1"/>
    </source>
</evidence>
<reference evidence="2 4" key="1">
    <citation type="submission" date="2014-08" db="EMBL/GenBank/DDBJ databases">
        <authorList>
            <person name="Sisinthy S."/>
        </authorList>
    </citation>
    <scope>NUCLEOTIDE SEQUENCE [LARGE SCALE GENOMIC DNA]</scope>
    <source>
        <strain evidence="2 4">RuG17</strain>
    </source>
</reference>
<dbReference type="AlphaFoldDB" id="A0A099J3I6"/>
<keyword evidence="4" id="KW-1185">Reference proteome</keyword>
<reference evidence="3 5" key="2">
    <citation type="submission" date="2020-08" db="EMBL/GenBank/DDBJ databases">
        <title>Sequencing the genomes of 1000 actinobacteria strains.</title>
        <authorList>
            <person name="Klenk H.-P."/>
        </authorList>
    </citation>
    <scope>NUCLEOTIDE SEQUENCE [LARGE SCALE GENOMIC DNA]</scope>
    <source>
        <strain evidence="3 5">DSM 21065</strain>
    </source>
</reference>